<reference evidence="1" key="1">
    <citation type="submission" date="2022-11" db="EMBL/GenBank/DDBJ databases">
        <title>Genome Sequence of Boeremia exigua.</title>
        <authorList>
            <person name="Buettner E."/>
        </authorList>
    </citation>
    <scope>NUCLEOTIDE SEQUENCE</scope>
    <source>
        <strain evidence="1">CU02</strain>
    </source>
</reference>
<dbReference type="EMBL" id="JAPHNI010000183">
    <property type="protein sequence ID" value="KAJ8114622.1"/>
    <property type="molecule type" value="Genomic_DNA"/>
</dbReference>
<sequence>MGPKANFNVNVLQPFTKNMGILKNSTPHQSLLMYYWSSSNGIDATSGSAPWQEDSCKPKAISLPFKELTLSSHAEVRGISFGIGSPHVQQMSLLLRPALNGTYVYGGDGNCSLHKQECTTYRGGLFDRPQSRSAIKGDAIERVGDGIFANWTTDTVKISEQISLKEYEFGIRRGAQFPWITQGEIGLGINSAFLNVLQDAGKISSKVYSFFWGPETTIGSPEGSMTIGGYDSNLLDQNSSIKLPLRGGIGKCGEGMVVDITQITVEDEKGLNSTILSGGQKISACVAPQDRSILCLPKDRQDSIISAMGGIQLNESSNMPTSYYRSTLTSNSATFIGSVSITINDKLTVSFTHEQLLFGEPYVDSTGLVQHNNSRTSVPIDILPLDNDAIMPKIGGLFFSSAYLMVDHDAREFTLSRVHSNINATTPKLVGIDSANNCQEAIEIDSTPDSTPDSKDKSITASQIAGIIVGSIAGLALLAAAAFIVWKRRHKNVRDSEPFLSPDSDPQLFVGKFGQITRETELLDDTEVFEADSGGIVHLLELENRQRAVEVIGEMGVVARR</sequence>
<accession>A0ACC2IHL1</accession>
<proteinExistence type="predicted"/>
<comment type="caution">
    <text evidence="1">The sequence shown here is derived from an EMBL/GenBank/DDBJ whole genome shotgun (WGS) entry which is preliminary data.</text>
</comment>
<keyword evidence="2" id="KW-1185">Reference proteome</keyword>
<gene>
    <name evidence="1" type="ORF">OPT61_g3537</name>
</gene>
<organism evidence="1 2">
    <name type="scientific">Boeremia exigua</name>
    <dbReference type="NCBI Taxonomy" id="749465"/>
    <lineage>
        <taxon>Eukaryota</taxon>
        <taxon>Fungi</taxon>
        <taxon>Dikarya</taxon>
        <taxon>Ascomycota</taxon>
        <taxon>Pezizomycotina</taxon>
        <taxon>Dothideomycetes</taxon>
        <taxon>Pleosporomycetidae</taxon>
        <taxon>Pleosporales</taxon>
        <taxon>Pleosporineae</taxon>
        <taxon>Didymellaceae</taxon>
        <taxon>Boeremia</taxon>
    </lineage>
</organism>
<evidence type="ECO:0000313" key="1">
    <source>
        <dbReference type="EMBL" id="KAJ8114622.1"/>
    </source>
</evidence>
<name>A0ACC2IHL1_9PLEO</name>
<evidence type="ECO:0000313" key="2">
    <source>
        <dbReference type="Proteomes" id="UP001153331"/>
    </source>
</evidence>
<protein>
    <submittedName>
        <fullName evidence="1">Uncharacterized protein</fullName>
    </submittedName>
</protein>
<dbReference type="Proteomes" id="UP001153331">
    <property type="component" value="Unassembled WGS sequence"/>
</dbReference>